<dbReference type="InterPro" id="IPR058245">
    <property type="entry name" value="NreC/VraR/RcsB-like_REC"/>
</dbReference>
<accession>A0ABQ2DHV5</accession>
<dbReference type="SMART" id="SM00421">
    <property type="entry name" value="HTH_LUXR"/>
    <property type="match status" value="1"/>
</dbReference>
<protein>
    <submittedName>
        <fullName evidence="8">DNA-binding response regulator</fullName>
    </submittedName>
</protein>
<evidence type="ECO:0000256" key="2">
    <source>
        <dbReference type="ARBA" id="ARBA00023015"/>
    </source>
</evidence>
<organism evidence="8 9">
    <name type="scientific">Glutamicibacter ardleyensis</name>
    <dbReference type="NCBI Taxonomy" id="225894"/>
    <lineage>
        <taxon>Bacteria</taxon>
        <taxon>Bacillati</taxon>
        <taxon>Actinomycetota</taxon>
        <taxon>Actinomycetes</taxon>
        <taxon>Micrococcales</taxon>
        <taxon>Micrococcaceae</taxon>
        <taxon>Glutamicibacter</taxon>
    </lineage>
</organism>
<dbReference type="InterPro" id="IPR039420">
    <property type="entry name" value="WalR-like"/>
</dbReference>
<feature type="domain" description="Response regulatory" evidence="7">
    <location>
        <begin position="18"/>
        <end position="139"/>
    </location>
</feature>
<comment type="caution">
    <text evidence="8">The sequence shown here is derived from an EMBL/GenBank/DDBJ whole genome shotgun (WGS) entry which is preliminary data.</text>
</comment>
<proteinExistence type="predicted"/>
<gene>
    <name evidence="8" type="ORF">GCM10007173_14480</name>
</gene>
<evidence type="ECO:0000259" key="6">
    <source>
        <dbReference type="PROSITE" id="PS50043"/>
    </source>
</evidence>
<dbReference type="Pfam" id="PF00196">
    <property type="entry name" value="GerE"/>
    <property type="match status" value="1"/>
</dbReference>
<evidence type="ECO:0000256" key="5">
    <source>
        <dbReference type="PROSITE-ProRule" id="PRU00169"/>
    </source>
</evidence>
<dbReference type="CDD" id="cd17535">
    <property type="entry name" value="REC_NarL-like"/>
    <property type="match status" value="1"/>
</dbReference>
<evidence type="ECO:0000313" key="8">
    <source>
        <dbReference type="EMBL" id="GGJ56802.1"/>
    </source>
</evidence>
<dbReference type="PROSITE" id="PS50110">
    <property type="entry name" value="RESPONSE_REGULATORY"/>
    <property type="match status" value="1"/>
</dbReference>
<dbReference type="PRINTS" id="PR00038">
    <property type="entry name" value="HTHLUXR"/>
</dbReference>
<evidence type="ECO:0000259" key="7">
    <source>
        <dbReference type="PROSITE" id="PS50110"/>
    </source>
</evidence>
<dbReference type="EMBL" id="BMKX01000002">
    <property type="protein sequence ID" value="GGJ56802.1"/>
    <property type="molecule type" value="Genomic_DNA"/>
</dbReference>
<evidence type="ECO:0000256" key="1">
    <source>
        <dbReference type="ARBA" id="ARBA00022553"/>
    </source>
</evidence>
<dbReference type="PANTHER" id="PTHR43214">
    <property type="entry name" value="TWO-COMPONENT RESPONSE REGULATOR"/>
    <property type="match status" value="1"/>
</dbReference>
<keyword evidence="3 8" id="KW-0238">DNA-binding</keyword>
<dbReference type="CDD" id="cd06170">
    <property type="entry name" value="LuxR_C_like"/>
    <property type="match status" value="1"/>
</dbReference>
<name>A0ABQ2DHV5_9MICC</name>
<keyword evidence="1 5" id="KW-0597">Phosphoprotein</keyword>
<dbReference type="GeneID" id="303303819"/>
<dbReference type="InterPro" id="IPR000792">
    <property type="entry name" value="Tscrpt_reg_LuxR_C"/>
</dbReference>
<dbReference type="RefSeq" id="WP_229677049.1">
    <property type="nucleotide sequence ID" value="NZ_BMKX01000002.1"/>
</dbReference>
<evidence type="ECO:0000313" key="9">
    <source>
        <dbReference type="Proteomes" id="UP000606115"/>
    </source>
</evidence>
<sequence>MNTENSSILPAQLKTKTRVLIVDDQHMVRAGISMLLSAEPDVEVVAEAGSGIEALSMAREYAVDVVLMDVRMPGIDGVEATRRLVQETRESRDHLVRVLIMTTFDDEEIVAQALQAGASGYLLKHALPTEISIAIRRVAAGETWLDATAATRLVNRIRASSTDLPDVSTLLTRREQEVLRLVAAGMSNHEIRDLLVLSEATVKTHVARILFKTGSRDRASAVALAYRSGFSLPNDPVPKRS</sequence>
<evidence type="ECO:0000256" key="4">
    <source>
        <dbReference type="ARBA" id="ARBA00023163"/>
    </source>
</evidence>
<dbReference type="Gene3D" id="3.40.50.2300">
    <property type="match status" value="1"/>
</dbReference>
<keyword evidence="2" id="KW-0805">Transcription regulation</keyword>
<feature type="modified residue" description="4-aspartylphosphate" evidence="5">
    <location>
        <position position="69"/>
    </location>
</feature>
<reference evidence="9" key="1">
    <citation type="journal article" date="2019" name="Int. J. Syst. Evol. Microbiol.">
        <title>The Global Catalogue of Microorganisms (GCM) 10K type strain sequencing project: providing services to taxonomists for standard genome sequencing and annotation.</title>
        <authorList>
            <consortium name="The Broad Institute Genomics Platform"/>
            <consortium name="The Broad Institute Genome Sequencing Center for Infectious Disease"/>
            <person name="Wu L."/>
            <person name="Ma J."/>
        </authorList>
    </citation>
    <scope>NUCLEOTIDE SEQUENCE [LARGE SCALE GENOMIC DNA]</scope>
    <source>
        <strain evidence="9">CGMCC 1.3685</strain>
    </source>
</reference>
<dbReference type="GO" id="GO:0003677">
    <property type="term" value="F:DNA binding"/>
    <property type="evidence" value="ECO:0007669"/>
    <property type="project" value="UniProtKB-KW"/>
</dbReference>
<dbReference type="InterPro" id="IPR016032">
    <property type="entry name" value="Sig_transdc_resp-reg_C-effctor"/>
</dbReference>
<dbReference type="InterPro" id="IPR001789">
    <property type="entry name" value="Sig_transdc_resp-reg_receiver"/>
</dbReference>
<dbReference type="SMART" id="SM00448">
    <property type="entry name" value="REC"/>
    <property type="match status" value="1"/>
</dbReference>
<dbReference type="PANTHER" id="PTHR43214:SF24">
    <property type="entry name" value="TRANSCRIPTIONAL REGULATORY PROTEIN NARL-RELATED"/>
    <property type="match status" value="1"/>
</dbReference>
<evidence type="ECO:0000256" key="3">
    <source>
        <dbReference type="ARBA" id="ARBA00023125"/>
    </source>
</evidence>
<dbReference type="Pfam" id="PF00072">
    <property type="entry name" value="Response_reg"/>
    <property type="match status" value="1"/>
</dbReference>
<feature type="domain" description="HTH luxR-type" evidence="6">
    <location>
        <begin position="164"/>
        <end position="229"/>
    </location>
</feature>
<dbReference type="InterPro" id="IPR011006">
    <property type="entry name" value="CheY-like_superfamily"/>
</dbReference>
<dbReference type="Proteomes" id="UP000606115">
    <property type="component" value="Unassembled WGS sequence"/>
</dbReference>
<keyword evidence="9" id="KW-1185">Reference proteome</keyword>
<dbReference type="PROSITE" id="PS50043">
    <property type="entry name" value="HTH_LUXR_2"/>
    <property type="match status" value="1"/>
</dbReference>
<dbReference type="SUPFAM" id="SSF46894">
    <property type="entry name" value="C-terminal effector domain of the bipartite response regulators"/>
    <property type="match status" value="1"/>
</dbReference>
<keyword evidence="4" id="KW-0804">Transcription</keyword>
<dbReference type="SUPFAM" id="SSF52172">
    <property type="entry name" value="CheY-like"/>
    <property type="match status" value="1"/>
</dbReference>